<keyword evidence="4" id="KW-1003">Cell membrane</keyword>
<evidence type="ECO:0000313" key="8">
    <source>
        <dbReference type="Proteomes" id="UP000185568"/>
    </source>
</evidence>
<evidence type="ECO:0000256" key="2">
    <source>
        <dbReference type="ARBA" id="ARBA00022679"/>
    </source>
</evidence>
<evidence type="ECO:0000256" key="4">
    <source>
        <dbReference type="HAMAP-Rule" id="MF_00198"/>
    </source>
</evidence>
<dbReference type="NCBIfam" id="NF037959">
    <property type="entry name" value="MFS_SpdSyn"/>
    <property type="match status" value="1"/>
</dbReference>
<dbReference type="InterPro" id="IPR001045">
    <property type="entry name" value="Spermi_synthase"/>
</dbReference>
<dbReference type="NCBIfam" id="NF002956">
    <property type="entry name" value="PRK03612.1"/>
    <property type="match status" value="1"/>
</dbReference>
<dbReference type="Proteomes" id="UP000185568">
    <property type="component" value="Unassembled WGS sequence"/>
</dbReference>
<comment type="pathway">
    <text evidence="4">Amine and polyamine biosynthesis; spermidine biosynthesis; spermidine from putrescine: step 1/1.</text>
</comment>
<feature type="transmembrane region" description="Helical" evidence="4">
    <location>
        <begin position="170"/>
        <end position="189"/>
    </location>
</feature>
<dbReference type="CDD" id="cd02440">
    <property type="entry name" value="AdoMet_MTases"/>
    <property type="match status" value="1"/>
</dbReference>
<feature type="binding site" evidence="4">
    <location>
        <position position="299"/>
    </location>
    <ligand>
        <name>spermidine</name>
        <dbReference type="ChEBI" id="CHEBI:57834"/>
    </ligand>
</feature>
<dbReference type="SUPFAM" id="SSF53335">
    <property type="entry name" value="S-adenosyl-L-methionine-dependent methyltransferases"/>
    <property type="match status" value="1"/>
</dbReference>
<dbReference type="EC" id="2.5.1.16" evidence="4"/>
<keyword evidence="3 4" id="KW-0620">Polyamine biosynthesis</keyword>
<evidence type="ECO:0000256" key="1">
    <source>
        <dbReference type="ARBA" id="ARBA00007867"/>
    </source>
</evidence>
<protein>
    <recommendedName>
        <fullName evidence="4">Polyamine aminopropyltransferase</fullName>
    </recommendedName>
    <alternativeName>
        <fullName evidence="4">Putrescine aminopropyltransferase</fullName>
        <shortName evidence="4">PAPT</shortName>
    </alternativeName>
    <alternativeName>
        <fullName evidence="4">Spermidine synthase</fullName>
        <shortName evidence="4">SPDS</shortName>
        <shortName evidence="4">SPDSY</shortName>
        <ecNumber evidence="4">2.5.1.16</ecNumber>
    </alternativeName>
</protein>
<reference evidence="7 8" key="1">
    <citation type="submission" date="2016-12" db="EMBL/GenBank/DDBJ databases">
        <title>Domibacillus antri genome sequencing.</title>
        <authorList>
            <person name="Verma A."/>
            <person name="Krishnamurthi S."/>
        </authorList>
    </citation>
    <scope>NUCLEOTIDE SEQUENCE [LARGE SCALE GENOMIC DNA]</scope>
    <source>
        <strain evidence="7 8">XD80</strain>
    </source>
</reference>
<evidence type="ECO:0000259" key="6">
    <source>
        <dbReference type="PROSITE" id="PS51006"/>
    </source>
</evidence>
<keyword evidence="4" id="KW-0745">Spermidine biosynthesis</keyword>
<dbReference type="PROSITE" id="PS01330">
    <property type="entry name" value="PABS_1"/>
    <property type="match status" value="1"/>
</dbReference>
<dbReference type="InterPro" id="IPR030374">
    <property type="entry name" value="PABS"/>
</dbReference>
<feature type="transmembrane region" description="Helical" evidence="4">
    <location>
        <begin position="201"/>
        <end position="220"/>
    </location>
</feature>
<comment type="subcellular location">
    <subcellularLocation>
        <location evidence="4">Cell membrane</location>
        <topology evidence="4">Multi-pass membrane protein</topology>
    </subcellularLocation>
</comment>
<dbReference type="PROSITE" id="PS51006">
    <property type="entry name" value="PABS_2"/>
    <property type="match status" value="1"/>
</dbReference>
<keyword evidence="4" id="KW-0472">Membrane</keyword>
<comment type="caution">
    <text evidence="4">Lacks conserved residue(s) required for the propagation of feature annotation.</text>
</comment>
<dbReference type="STRING" id="1714264.BTO30_11670"/>
<organism evidence="7 8">
    <name type="scientific">Domibacillus antri</name>
    <dbReference type="NCBI Taxonomy" id="1714264"/>
    <lineage>
        <taxon>Bacteria</taxon>
        <taxon>Bacillati</taxon>
        <taxon>Bacillota</taxon>
        <taxon>Bacilli</taxon>
        <taxon>Bacillales</taxon>
        <taxon>Bacillaceae</taxon>
        <taxon>Domibacillus</taxon>
    </lineage>
</organism>
<feature type="transmembrane region" description="Helical" evidence="4">
    <location>
        <begin position="12"/>
        <end position="39"/>
    </location>
</feature>
<proteinExistence type="inferred from homology"/>
<feature type="transmembrane region" description="Helical" evidence="4">
    <location>
        <begin position="75"/>
        <end position="100"/>
    </location>
</feature>
<feature type="domain" description="PABS" evidence="6">
    <location>
        <begin position="216"/>
        <end position="450"/>
    </location>
</feature>
<dbReference type="GO" id="GO:0005886">
    <property type="term" value="C:plasma membrane"/>
    <property type="evidence" value="ECO:0007669"/>
    <property type="project" value="UniProtKB-SubCell"/>
</dbReference>
<evidence type="ECO:0000313" key="7">
    <source>
        <dbReference type="EMBL" id="OLN22068.1"/>
    </source>
</evidence>
<dbReference type="PANTHER" id="PTHR43317:SF1">
    <property type="entry name" value="THERMOSPERMINE SYNTHASE ACAULIS5"/>
    <property type="match status" value="1"/>
</dbReference>
<feature type="transmembrane region" description="Helical" evidence="4">
    <location>
        <begin position="145"/>
        <end position="164"/>
    </location>
</feature>
<dbReference type="GO" id="GO:0004766">
    <property type="term" value="F:spermidine synthase activity"/>
    <property type="evidence" value="ECO:0007669"/>
    <property type="project" value="UniProtKB-UniRule"/>
</dbReference>
<comment type="subunit">
    <text evidence="4">Homodimer or homotetramer.</text>
</comment>
<dbReference type="GO" id="GO:0008295">
    <property type="term" value="P:spermidine biosynthetic process"/>
    <property type="evidence" value="ECO:0007669"/>
    <property type="project" value="UniProtKB-UniRule"/>
</dbReference>
<dbReference type="RefSeq" id="WP_075398910.1">
    <property type="nucleotide sequence ID" value="NZ_MSDU01000025.1"/>
</dbReference>
<evidence type="ECO:0000256" key="3">
    <source>
        <dbReference type="ARBA" id="ARBA00023115"/>
    </source>
</evidence>
<feature type="active site" description="Proton acceptor" evidence="4 5">
    <location>
        <position position="371"/>
    </location>
</feature>
<dbReference type="AlphaFoldDB" id="A0A1Q8Q416"/>
<feature type="transmembrane region" description="Helical" evidence="4">
    <location>
        <begin position="45"/>
        <end position="63"/>
    </location>
</feature>
<gene>
    <name evidence="4" type="primary">speE</name>
    <name evidence="7" type="ORF">BTO30_11670</name>
</gene>
<dbReference type="HAMAP" id="MF_00198">
    <property type="entry name" value="Spermidine_synth"/>
    <property type="match status" value="1"/>
</dbReference>
<dbReference type="Pfam" id="PF01564">
    <property type="entry name" value="Spermine_synth"/>
    <property type="match status" value="1"/>
</dbReference>
<feature type="binding site" evidence="4">
    <location>
        <begin position="353"/>
        <end position="354"/>
    </location>
    <ligand>
        <name>S-methyl-5'-thioadenosine</name>
        <dbReference type="ChEBI" id="CHEBI:17509"/>
    </ligand>
</feature>
<comment type="similarity">
    <text evidence="1 4">Belongs to the spermidine/spermine synthase family.</text>
</comment>
<dbReference type="InterPro" id="IPR030373">
    <property type="entry name" value="PABS_CS"/>
</dbReference>
<feature type="binding site" evidence="4">
    <location>
        <position position="319"/>
    </location>
    <ligand>
        <name>S-methyl-5'-thioadenosine</name>
        <dbReference type="ChEBI" id="CHEBI:17509"/>
    </ligand>
</feature>
<comment type="catalytic activity">
    <reaction evidence="4">
        <text>S-adenosyl 3-(methylsulfanyl)propylamine + putrescine = S-methyl-5'-thioadenosine + spermidine + H(+)</text>
        <dbReference type="Rhea" id="RHEA:12721"/>
        <dbReference type="ChEBI" id="CHEBI:15378"/>
        <dbReference type="ChEBI" id="CHEBI:17509"/>
        <dbReference type="ChEBI" id="CHEBI:57443"/>
        <dbReference type="ChEBI" id="CHEBI:57834"/>
        <dbReference type="ChEBI" id="CHEBI:326268"/>
        <dbReference type="EC" id="2.5.1.16"/>
    </reaction>
</comment>
<keyword evidence="2 4" id="KW-0808">Transferase</keyword>
<dbReference type="Gene3D" id="3.40.50.150">
    <property type="entry name" value="Vaccinia Virus protein VP39"/>
    <property type="match status" value="1"/>
</dbReference>
<comment type="function">
    <text evidence="4">Catalyzes the irreversible transfer of a propylamine group from the amino donor S-adenosylmethioninamine (decarboxy-AdoMet) to putrescine (1,4-diaminobutane) to yield spermidine.</text>
</comment>
<keyword evidence="4" id="KW-1133">Transmembrane helix</keyword>
<comment type="caution">
    <text evidence="7">The sequence shown here is derived from an EMBL/GenBank/DDBJ whole genome shotgun (WGS) entry which is preliminary data.</text>
</comment>
<dbReference type="PANTHER" id="PTHR43317">
    <property type="entry name" value="THERMOSPERMINE SYNTHASE ACAULIS5"/>
    <property type="match status" value="1"/>
</dbReference>
<evidence type="ECO:0000256" key="5">
    <source>
        <dbReference type="PROSITE-ProRule" id="PRU00354"/>
    </source>
</evidence>
<feature type="transmembrane region" description="Helical" evidence="4">
    <location>
        <begin position="106"/>
        <end position="124"/>
    </location>
</feature>
<feature type="binding site" evidence="4">
    <location>
        <position position="245"/>
    </location>
    <ligand>
        <name>S-methyl-5'-thioadenosine</name>
        <dbReference type="ChEBI" id="CHEBI:17509"/>
    </ligand>
</feature>
<name>A0A1Q8Q416_9BACI</name>
<dbReference type="GO" id="GO:0010487">
    <property type="term" value="F:thermospermine synthase activity"/>
    <property type="evidence" value="ECO:0007669"/>
    <property type="project" value="UniProtKB-ARBA"/>
</dbReference>
<feature type="binding site" evidence="4">
    <location>
        <position position="275"/>
    </location>
    <ligand>
        <name>spermidine</name>
        <dbReference type="ChEBI" id="CHEBI:57834"/>
    </ligand>
</feature>
<dbReference type="OrthoDB" id="9793120at2"/>
<dbReference type="FunFam" id="3.40.50.150:FF:000088">
    <property type="entry name" value="Polyamine aminopropyltransferase"/>
    <property type="match status" value="1"/>
</dbReference>
<dbReference type="EMBL" id="MSDU01000025">
    <property type="protein sequence ID" value="OLN22068.1"/>
    <property type="molecule type" value="Genomic_DNA"/>
</dbReference>
<dbReference type="InterPro" id="IPR029063">
    <property type="entry name" value="SAM-dependent_MTases_sf"/>
</dbReference>
<keyword evidence="8" id="KW-1185">Reference proteome</keyword>
<accession>A0A1Q8Q416</accession>
<sequence length="517" mass="57469">MTEQESVRQSRAIYYASGIVSICGIIFEVLFGALGSYILGDGVKQYTLTISLFLTGMGIGAYISEKMTKHLIASFIWIEYGIGLVGGFSAMLLFGVTAYLPDGTDALFLYSVTLLVGTLTGVELPILIRKANEIGVSLQKSAAKVLFSDYAGGLIGGLLFLFLLRPYFGLVKTSFLVALINVAVALWIVIRFRKELKRFQLHAASGIVFLFILMAGALFGEEAAFHFEQKLYRDPVVFSEQTAYQQILLTREQGDTRLYLDGQLQFSSSDEHRYHEILVHPVMSAAARHDNVLVLGGGDGLAVRELLKYEDLGTVTLVDLDPAMTETARTHHLLTDLNKGSLDDSRVQVMNEDAFQFLEKADGFYDVIIVDLPDPNNESLNKLYTQEFYSLMRNHLHPDGASIVQATSPVFAAEVYWTIDKTIQSAGLKTKNLHADIPSFGGWGFIMASREEIQLSKLTIIDDTRYLTTDILPALAEFGKDEDAVIEDENGDPVTLTPNTLIRPNLIEVYDKAWRYY</sequence>
<dbReference type="UniPathway" id="UPA00248">
    <property type="reaction ID" value="UER00314"/>
</dbReference>
<keyword evidence="4" id="KW-0812">Transmembrane</keyword>